<keyword evidence="4" id="KW-1185">Reference proteome</keyword>
<dbReference type="EMBL" id="OU895877">
    <property type="protein sequence ID" value="CAG9799006.1"/>
    <property type="molecule type" value="Genomic_DNA"/>
</dbReference>
<protein>
    <submittedName>
        <fullName evidence="3">Uncharacterized protein</fullName>
    </submittedName>
</protein>
<organism evidence="3 4">
    <name type="scientific">Chironomus riparius</name>
    <dbReference type="NCBI Taxonomy" id="315576"/>
    <lineage>
        <taxon>Eukaryota</taxon>
        <taxon>Metazoa</taxon>
        <taxon>Ecdysozoa</taxon>
        <taxon>Arthropoda</taxon>
        <taxon>Hexapoda</taxon>
        <taxon>Insecta</taxon>
        <taxon>Pterygota</taxon>
        <taxon>Neoptera</taxon>
        <taxon>Endopterygota</taxon>
        <taxon>Diptera</taxon>
        <taxon>Nematocera</taxon>
        <taxon>Chironomoidea</taxon>
        <taxon>Chironomidae</taxon>
        <taxon>Chironominae</taxon>
        <taxon>Chironomus</taxon>
    </lineage>
</organism>
<gene>
    <name evidence="3" type="ORF">CHIRRI_LOCUS1981</name>
</gene>
<keyword evidence="2" id="KW-0732">Signal</keyword>
<dbReference type="Proteomes" id="UP001153620">
    <property type="component" value="Chromosome 1"/>
</dbReference>
<reference evidence="3" key="1">
    <citation type="submission" date="2022-01" db="EMBL/GenBank/DDBJ databases">
        <authorList>
            <person name="King R."/>
        </authorList>
    </citation>
    <scope>NUCLEOTIDE SEQUENCE</scope>
</reference>
<evidence type="ECO:0000256" key="2">
    <source>
        <dbReference type="SAM" id="SignalP"/>
    </source>
</evidence>
<dbReference type="AlphaFoldDB" id="A0A9N9WMF5"/>
<feature type="region of interest" description="Disordered" evidence="1">
    <location>
        <begin position="679"/>
        <end position="732"/>
    </location>
</feature>
<accession>A0A9N9WMF5</accession>
<feature type="signal peptide" evidence="2">
    <location>
        <begin position="1"/>
        <end position="24"/>
    </location>
</feature>
<sequence length="732" mass="83288">MLKVSVKLLFSFLVFLCIVEIVELRKLRDDNGLFKDNSIKKLQTATENLSKFISRENNVLAEIEEKSKFIVKLLQKYQKFLKNTPPITNKIYVKLQKSNKKDDGKTFIDNFLKLSNKEMKVMVKNAIKTLTCPLGQVYINRKGCIPKKLANLYQEKMIRDLITGNEYLKNNESAKNKIRDYSSKLIQSVNRNNLLFELTEPYKLVKNENNAHVINNEFVKDKSSNIYVHPLNTLKSRDTIKKISQDKIKFKNPETINFGDTINLFYKYTIELEPKTKLTVVPVGRTDMINGYSKASRIHTFNRFKNLSKSQFISNKNRIQTLGSIYPKNIEFTYGSNLGNKKQIPLNTKNQTQSNTETKMTPSSRQSIENNFEIMALKKENEELKNLLSKVNLEKNLDKTNQSVNNSIETNRKIHSAPKNKFPEKIKNSIENPLYPVIKSEFQSVKEKDEKLPKTENSKFSDLLKKMAELDKQGKAKELNKFSENLSESDKTSQSSLSELIVPNLYSENESEEAVDEGEISNDSSVLDKAIQPENPFATPKSSPNAELNHLNSNKTELLQVKNFNPNVSNGTSISKEENTKINKYEPLKELKKGVTNKDGTVLSNLGMDKNLNITDDLGDKVSNINAKPINENNPKIKKSPEIKSTPLSATLSSTSNLTLEQPNTNSLSTVQNILENNFSSNQNSPKILSDFDDSTSGHHKQKSENVNVIQKVKPPSYDYKSVGEINDEKNN</sequence>
<evidence type="ECO:0000313" key="3">
    <source>
        <dbReference type="EMBL" id="CAG9799006.1"/>
    </source>
</evidence>
<evidence type="ECO:0000313" key="4">
    <source>
        <dbReference type="Proteomes" id="UP001153620"/>
    </source>
</evidence>
<feature type="chain" id="PRO_5040271980" evidence="2">
    <location>
        <begin position="25"/>
        <end position="732"/>
    </location>
</feature>
<name>A0A9N9WMF5_9DIPT</name>
<proteinExistence type="predicted"/>
<evidence type="ECO:0000256" key="1">
    <source>
        <dbReference type="SAM" id="MobiDB-lite"/>
    </source>
</evidence>
<reference evidence="3" key="2">
    <citation type="submission" date="2022-10" db="EMBL/GenBank/DDBJ databases">
        <authorList>
            <consortium name="ENA_rothamsted_submissions"/>
            <consortium name="culmorum"/>
            <person name="King R."/>
        </authorList>
    </citation>
    <scope>NUCLEOTIDE SEQUENCE</scope>
</reference>